<keyword evidence="3 6" id="KW-0518">Myosin</keyword>
<evidence type="ECO:0000256" key="5">
    <source>
        <dbReference type="ARBA" id="ARBA00023203"/>
    </source>
</evidence>
<keyword evidence="5 6" id="KW-0009">Actin-binding</keyword>
<keyword evidence="2" id="KW-0067">ATP-binding</keyword>
<sequence>MEPARSSVWFDGGAGYPLPGEVLGFLGVKSTQLQIRNVLDEQIFIVETDSPSIRPRNRDEDGMANMINLRVLHEGSVILNLKRRFEEHQIYTYIGSILVALNPYKPCDIYGVDVVKEYQKAMIGDNLPPHLFAVANTAFLKMVRTSKNQTVVISGVITGAKTTDYLLEKSRIVSQAPYERNYHIFYEMLAGMTEADKNKYGLQQAQSYYYLNQEAHGEKIYSSYSVEQALEARDAIAKSLYQRLFVWLVERVNRTVYRQSERRCRTIGILDIFGFEDFDVNSFEQLCINFANEKLHDHFNRHIFKLEQ</sequence>
<evidence type="ECO:0000313" key="9">
    <source>
        <dbReference type="RefSeq" id="XP_019630242.1"/>
    </source>
</evidence>
<evidence type="ECO:0000256" key="2">
    <source>
        <dbReference type="ARBA" id="ARBA00022840"/>
    </source>
</evidence>
<dbReference type="Proteomes" id="UP000515135">
    <property type="component" value="Unplaced"/>
</dbReference>
<keyword evidence="1" id="KW-0547">Nucleotide-binding</keyword>
<dbReference type="Gene3D" id="1.10.10.820">
    <property type="match status" value="1"/>
</dbReference>
<dbReference type="GO" id="GO:0005524">
    <property type="term" value="F:ATP binding"/>
    <property type="evidence" value="ECO:0007669"/>
    <property type="project" value="UniProtKB-KW"/>
</dbReference>
<dbReference type="SUPFAM" id="SSF52540">
    <property type="entry name" value="P-loop containing nucleoside triphosphate hydrolases"/>
    <property type="match status" value="1"/>
</dbReference>
<dbReference type="GO" id="GO:0000146">
    <property type="term" value="F:microfilament motor activity"/>
    <property type="evidence" value="ECO:0007669"/>
    <property type="project" value="TreeGrafter"/>
</dbReference>
<comment type="caution">
    <text evidence="6">Lacks conserved residue(s) required for the propagation of feature annotation.</text>
</comment>
<evidence type="ECO:0000256" key="4">
    <source>
        <dbReference type="ARBA" id="ARBA00023175"/>
    </source>
</evidence>
<evidence type="ECO:0000313" key="8">
    <source>
        <dbReference type="Proteomes" id="UP000515135"/>
    </source>
</evidence>
<protein>
    <submittedName>
        <fullName evidence="9">Unconventional myosin-VIIa-like</fullName>
    </submittedName>
</protein>
<dbReference type="InterPro" id="IPR036961">
    <property type="entry name" value="Kinesin_motor_dom_sf"/>
</dbReference>
<evidence type="ECO:0000256" key="6">
    <source>
        <dbReference type="PROSITE-ProRule" id="PRU00782"/>
    </source>
</evidence>
<dbReference type="Gene3D" id="1.20.120.720">
    <property type="entry name" value="Myosin VI head, motor domain, U50 subdomain"/>
    <property type="match status" value="1"/>
</dbReference>
<dbReference type="SMART" id="SM00242">
    <property type="entry name" value="MYSc"/>
    <property type="match status" value="1"/>
</dbReference>
<dbReference type="GO" id="GO:0051015">
    <property type="term" value="F:actin filament binding"/>
    <property type="evidence" value="ECO:0007669"/>
    <property type="project" value="TreeGrafter"/>
</dbReference>
<evidence type="ECO:0000256" key="1">
    <source>
        <dbReference type="ARBA" id="ARBA00022741"/>
    </source>
</evidence>
<dbReference type="OrthoDB" id="5987467at2759"/>
<dbReference type="PRINTS" id="PR00193">
    <property type="entry name" value="MYOSINHEAVY"/>
</dbReference>
<dbReference type="PROSITE" id="PS51456">
    <property type="entry name" value="MYOSIN_MOTOR"/>
    <property type="match status" value="1"/>
</dbReference>
<dbReference type="GO" id="GO:0098858">
    <property type="term" value="C:actin-based cell projection"/>
    <property type="evidence" value="ECO:0007669"/>
    <property type="project" value="TreeGrafter"/>
</dbReference>
<dbReference type="GO" id="GO:0016020">
    <property type="term" value="C:membrane"/>
    <property type="evidence" value="ECO:0007669"/>
    <property type="project" value="TreeGrafter"/>
</dbReference>
<dbReference type="PANTHER" id="PTHR13140:SF709">
    <property type="entry name" value="UNCONVENTIONAL MYOSIN-XV"/>
    <property type="match status" value="1"/>
</dbReference>
<accession>A0A6P4ZGP8</accession>
<dbReference type="InterPro" id="IPR027417">
    <property type="entry name" value="P-loop_NTPase"/>
</dbReference>
<feature type="domain" description="Myosin motor" evidence="7">
    <location>
        <begin position="61"/>
        <end position="308"/>
    </location>
</feature>
<feature type="non-terminal residue" evidence="9">
    <location>
        <position position="308"/>
    </location>
</feature>
<dbReference type="GO" id="GO:0016459">
    <property type="term" value="C:myosin complex"/>
    <property type="evidence" value="ECO:0007669"/>
    <property type="project" value="UniProtKB-KW"/>
</dbReference>
<dbReference type="InterPro" id="IPR001609">
    <property type="entry name" value="Myosin_head_motor_dom-like"/>
</dbReference>
<dbReference type="AlphaFoldDB" id="A0A6P4ZGP8"/>
<evidence type="ECO:0000256" key="3">
    <source>
        <dbReference type="ARBA" id="ARBA00023123"/>
    </source>
</evidence>
<dbReference type="RefSeq" id="XP_019630242.1">
    <property type="nucleotide sequence ID" value="XM_019774683.1"/>
</dbReference>
<dbReference type="Pfam" id="PF00063">
    <property type="entry name" value="Myosin_head"/>
    <property type="match status" value="2"/>
</dbReference>
<dbReference type="GO" id="GO:0007015">
    <property type="term" value="P:actin filament organization"/>
    <property type="evidence" value="ECO:0007669"/>
    <property type="project" value="TreeGrafter"/>
</dbReference>
<dbReference type="GeneID" id="109474383"/>
<dbReference type="KEGG" id="bbel:109474383"/>
<organism evidence="8 9">
    <name type="scientific">Branchiostoma belcheri</name>
    <name type="common">Amphioxus</name>
    <dbReference type="NCBI Taxonomy" id="7741"/>
    <lineage>
        <taxon>Eukaryota</taxon>
        <taxon>Metazoa</taxon>
        <taxon>Chordata</taxon>
        <taxon>Cephalochordata</taxon>
        <taxon>Leptocardii</taxon>
        <taxon>Amphioxiformes</taxon>
        <taxon>Branchiostomatidae</taxon>
        <taxon>Branchiostoma</taxon>
    </lineage>
</organism>
<reference evidence="9" key="1">
    <citation type="submission" date="2025-08" db="UniProtKB">
        <authorList>
            <consortium name="RefSeq"/>
        </authorList>
    </citation>
    <scope>IDENTIFICATION</scope>
    <source>
        <tissue evidence="9">Gonad</tissue>
    </source>
</reference>
<evidence type="ECO:0000259" key="7">
    <source>
        <dbReference type="PROSITE" id="PS51456"/>
    </source>
</evidence>
<gene>
    <name evidence="9" type="primary">LOC109474383</name>
</gene>
<keyword evidence="8" id="KW-1185">Reference proteome</keyword>
<dbReference type="PANTHER" id="PTHR13140">
    <property type="entry name" value="MYOSIN"/>
    <property type="match status" value="1"/>
</dbReference>
<keyword evidence="4" id="KW-0505">Motor protein</keyword>
<proteinExistence type="inferred from homology"/>
<dbReference type="Gene3D" id="1.20.58.530">
    <property type="match status" value="1"/>
</dbReference>
<name>A0A6P4ZGP8_BRABE</name>
<dbReference type="Gene3D" id="3.40.850.10">
    <property type="entry name" value="Kinesin motor domain"/>
    <property type="match status" value="3"/>
</dbReference>
<dbReference type="GO" id="GO:0005737">
    <property type="term" value="C:cytoplasm"/>
    <property type="evidence" value="ECO:0007669"/>
    <property type="project" value="TreeGrafter"/>
</dbReference>
<comment type="similarity">
    <text evidence="6">Belongs to the TRAFAC class myosin-kinesin ATPase superfamily. Myosin family.</text>
</comment>